<name>A0A0C3GHN1_OIDMZ</name>
<keyword evidence="2" id="KW-1185">Reference proteome</keyword>
<evidence type="ECO:0008006" key="3">
    <source>
        <dbReference type="Google" id="ProtNLM"/>
    </source>
</evidence>
<sequence>MDTGSTGLLLAAAGLPGYDPEAAAKYPIGWQYFTSSNILQAGNWIPKRLSFLDANVTATVPVLAVTMSVICPWYNLSIDTDSCPTSPDGVTAVPTSMPTGIEYMGVGFGREYEGQPQGTPDKVTLLNIDSIDGQTLENGCVTDGHKKSCLNEGYVINKTGVSVGLTGENTKHFSFVKLRLNHSYSDDPRDWTQTPGCVSINGEVCSPGSVLLDTGIPQSYLTVPLSEPVSLEGSELADGVNVTVRFGSKGSYAAAYDFIVGSQGNELAPTEVIVTQSDASSPFFNTGRHLYKNFDILHDALGGYLGLRWRGNASLALFG</sequence>
<evidence type="ECO:0000313" key="1">
    <source>
        <dbReference type="EMBL" id="KIM95645.1"/>
    </source>
</evidence>
<protein>
    <recommendedName>
        <fullName evidence="3">Peptidase A1 domain-containing protein</fullName>
    </recommendedName>
</protein>
<dbReference type="HOGENOM" id="CLU_048775_0_0_1"/>
<dbReference type="Proteomes" id="UP000054321">
    <property type="component" value="Unassembled WGS sequence"/>
</dbReference>
<dbReference type="EMBL" id="KN832886">
    <property type="protein sequence ID" value="KIM95645.1"/>
    <property type="molecule type" value="Genomic_DNA"/>
</dbReference>
<proteinExistence type="predicted"/>
<feature type="non-terminal residue" evidence="1">
    <location>
        <position position="319"/>
    </location>
</feature>
<gene>
    <name evidence="1" type="ORF">OIDMADRAFT_206002</name>
</gene>
<reference evidence="1 2" key="1">
    <citation type="submission" date="2014-04" db="EMBL/GenBank/DDBJ databases">
        <authorList>
            <consortium name="DOE Joint Genome Institute"/>
            <person name="Kuo A."/>
            <person name="Martino E."/>
            <person name="Perotto S."/>
            <person name="Kohler A."/>
            <person name="Nagy L.G."/>
            <person name="Floudas D."/>
            <person name="Copeland A."/>
            <person name="Barry K.W."/>
            <person name="Cichocki N."/>
            <person name="Veneault-Fourrey C."/>
            <person name="LaButti K."/>
            <person name="Lindquist E.A."/>
            <person name="Lipzen A."/>
            <person name="Lundell T."/>
            <person name="Morin E."/>
            <person name="Murat C."/>
            <person name="Sun H."/>
            <person name="Tunlid A."/>
            <person name="Henrissat B."/>
            <person name="Grigoriev I.V."/>
            <person name="Hibbett D.S."/>
            <person name="Martin F."/>
            <person name="Nordberg H.P."/>
            <person name="Cantor M.N."/>
            <person name="Hua S.X."/>
        </authorList>
    </citation>
    <scope>NUCLEOTIDE SEQUENCE [LARGE SCALE GENOMIC DNA]</scope>
    <source>
        <strain evidence="1 2">Zn</strain>
    </source>
</reference>
<organism evidence="1 2">
    <name type="scientific">Oidiodendron maius (strain Zn)</name>
    <dbReference type="NCBI Taxonomy" id="913774"/>
    <lineage>
        <taxon>Eukaryota</taxon>
        <taxon>Fungi</taxon>
        <taxon>Dikarya</taxon>
        <taxon>Ascomycota</taxon>
        <taxon>Pezizomycotina</taxon>
        <taxon>Leotiomycetes</taxon>
        <taxon>Leotiomycetes incertae sedis</taxon>
        <taxon>Myxotrichaceae</taxon>
        <taxon>Oidiodendron</taxon>
    </lineage>
</organism>
<dbReference type="AlphaFoldDB" id="A0A0C3GHN1"/>
<reference evidence="2" key="2">
    <citation type="submission" date="2015-01" db="EMBL/GenBank/DDBJ databases">
        <title>Evolutionary Origins and Diversification of the Mycorrhizal Mutualists.</title>
        <authorList>
            <consortium name="DOE Joint Genome Institute"/>
            <consortium name="Mycorrhizal Genomics Consortium"/>
            <person name="Kohler A."/>
            <person name="Kuo A."/>
            <person name="Nagy L.G."/>
            <person name="Floudas D."/>
            <person name="Copeland A."/>
            <person name="Barry K.W."/>
            <person name="Cichocki N."/>
            <person name="Veneault-Fourrey C."/>
            <person name="LaButti K."/>
            <person name="Lindquist E.A."/>
            <person name="Lipzen A."/>
            <person name="Lundell T."/>
            <person name="Morin E."/>
            <person name="Murat C."/>
            <person name="Riley R."/>
            <person name="Ohm R."/>
            <person name="Sun H."/>
            <person name="Tunlid A."/>
            <person name="Henrissat B."/>
            <person name="Grigoriev I.V."/>
            <person name="Hibbett D.S."/>
            <person name="Martin F."/>
        </authorList>
    </citation>
    <scope>NUCLEOTIDE SEQUENCE [LARGE SCALE GENOMIC DNA]</scope>
    <source>
        <strain evidence="2">Zn</strain>
    </source>
</reference>
<dbReference type="InParanoid" id="A0A0C3GHN1"/>
<accession>A0A0C3GHN1</accession>
<dbReference type="OrthoDB" id="5291209at2759"/>
<dbReference type="STRING" id="913774.A0A0C3GHN1"/>
<evidence type="ECO:0000313" key="2">
    <source>
        <dbReference type="Proteomes" id="UP000054321"/>
    </source>
</evidence>